<accession>A0A9Q2D0A5</accession>
<dbReference type="RefSeq" id="WP_183675323.1">
    <property type="nucleotide sequence ID" value="NZ_CP079110.1"/>
</dbReference>
<dbReference type="GO" id="GO:0032259">
    <property type="term" value="P:methylation"/>
    <property type="evidence" value="ECO:0007669"/>
    <property type="project" value="UniProtKB-KW"/>
</dbReference>
<dbReference type="GO" id="GO:0008171">
    <property type="term" value="F:O-methyltransferase activity"/>
    <property type="evidence" value="ECO:0007669"/>
    <property type="project" value="InterPro"/>
</dbReference>
<proteinExistence type="predicted"/>
<keyword evidence="5" id="KW-1185">Reference proteome</keyword>
<dbReference type="Gene3D" id="3.40.50.150">
    <property type="entry name" value="Vaccinia Virus protein VP39"/>
    <property type="match status" value="1"/>
</dbReference>
<sequence length="202" mass="23205">MKIEDYLRQLNTKKEVFQEVFEYAVDHRVPIIDSDALTFLKQIIQLTKSKNILEIGTAIGYSGLHMLNVNEDVTLTTIEKNEESYNIAKNNFKAYNVSERVTQILGDAKEVEINDTFDLVFIDASKGNNLLFFEKFSQLLSEDGIVVVDNILLRGQIVDNNLESKNRIKLRDKVQKFNEYIYENYPSASFLNIGDGLLIINK</sequence>
<dbReference type="SUPFAM" id="SSF53335">
    <property type="entry name" value="S-adenosyl-L-methionine-dependent methyltransferases"/>
    <property type="match status" value="1"/>
</dbReference>
<evidence type="ECO:0000256" key="1">
    <source>
        <dbReference type="ARBA" id="ARBA00022603"/>
    </source>
</evidence>
<keyword evidence="3" id="KW-0949">S-adenosyl-L-methionine</keyword>
<dbReference type="InterPro" id="IPR029063">
    <property type="entry name" value="SAM-dependent_MTases_sf"/>
</dbReference>
<dbReference type="GO" id="GO:0008757">
    <property type="term" value="F:S-adenosylmethionine-dependent methyltransferase activity"/>
    <property type="evidence" value="ECO:0007669"/>
    <property type="project" value="TreeGrafter"/>
</dbReference>
<protein>
    <submittedName>
        <fullName evidence="4">O-methyltransferase YrrM</fullName>
    </submittedName>
</protein>
<evidence type="ECO:0000256" key="3">
    <source>
        <dbReference type="ARBA" id="ARBA00022691"/>
    </source>
</evidence>
<dbReference type="PROSITE" id="PS51682">
    <property type="entry name" value="SAM_OMT_I"/>
    <property type="match status" value="1"/>
</dbReference>
<dbReference type="InterPro" id="IPR002935">
    <property type="entry name" value="SAM_O-MeTrfase"/>
</dbReference>
<dbReference type="EMBL" id="JACHHF010000009">
    <property type="protein sequence ID" value="MBB5176540.1"/>
    <property type="molecule type" value="Genomic_DNA"/>
</dbReference>
<dbReference type="Proteomes" id="UP000579136">
    <property type="component" value="Unassembled WGS sequence"/>
</dbReference>
<dbReference type="AlphaFoldDB" id="A0A9Q2D0A5"/>
<dbReference type="PANTHER" id="PTHR10509:SF14">
    <property type="entry name" value="CAFFEOYL-COA O-METHYLTRANSFERASE 3-RELATED"/>
    <property type="match status" value="1"/>
</dbReference>
<comment type="caution">
    <text evidence="4">The sequence shown here is derived from an EMBL/GenBank/DDBJ whole genome shotgun (WGS) entry which is preliminary data.</text>
</comment>
<gene>
    <name evidence="4" type="ORF">HNQ45_001428</name>
</gene>
<dbReference type="Pfam" id="PF01596">
    <property type="entry name" value="Methyltransf_3"/>
    <property type="match status" value="1"/>
</dbReference>
<evidence type="ECO:0000256" key="2">
    <source>
        <dbReference type="ARBA" id="ARBA00022679"/>
    </source>
</evidence>
<keyword evidence="2" id="KW-0808">Transferase</keyword>
<dbReference type="PANTHER" id="PTHR10509">
    <property type="entry name" value="O-METHYLTRANSFERASE-RELATED"/>
    <property type="match status" value="1"/>
</dbReference>
<evidence type="ECO:0000313" key="4">
    <source>
        <dbReference type="EMBL" id="MBB5176540.1"/>
    </source>
</evidence>
<evidence type="ECO:0000313" key="5">
    <source>
        <dbReference type="Proteomes" id="UP000579136"/>
    </source>
</evidence>
<dbReference type="CDD" id="cd02440">
    <property type="entry name" value="AdoMet_MTases"/>
    <property type="match status" value="1"/>
</dbReference>
<dbReference type="InterPro" id="IPR050362">
    <property type="entry name" value="Cation-dep_OMT"/>
</dbReference>
<name>A0A9Q2D0A5_9STAP</name>
<organism evidence="4 5">
    <name type="scientific">Nosocomiicoccus ampullae</name>
    <dbReference type="NCBI Taxonomy" id="489910"/>
    <lineage>
        <taxon>Bacteria</taxon>
        <taxon>Bacillati</taxon>
        <taxon>Bacillota</taxon>
        <taxon>Bacilli</taxon>
        <taxon>Bacillales</taxon>
        <taxon>Staphylococcaceae</taxon>
        <taxon>Nosocomiicoccus</taxon>
    </lineage>
</organism>
<reference evidence="4 5" key="1">
    <citation type="submission" date="2020-08" db="EMBL/GenBank/DDBJ databases">
        <title>Genomic Encyclopedia of Type Strains, Phase IV (KMG-IV): sequencing the most valuable type-strain genomes for metagenomic binning, comparative biology and taxonomic classification.</title>
        <authorList>
            <person name="Goeker M."/>
        </authorList>
    </citation>
    <scope>NUCLEOTIDE SEQUENCE [LARGE SCALE GENOMIC DNA]</scope>
    <source>
        <strain evidence="4 5">DSM 19163</strain>
    </source>
</reference>
<keyword evidence="1" id="KW-0489">Methyltransferase</keyword>